<name>A0A7W9W564_ARMRO</name>
<reference evidence="2 3" key="1">
    <citation type="submission" date="2020-08" db="EMBL/GenBank/DDBJ databases">
        <title>Genomic Encyclopedia of Type Strains, Phase IV (KMG-IV): sequencing the most valuable type-strain genomes for metagenomic binning, comparative biology and taxonomic classification.</title>
        <authorList>
            <person name="Goeker M."/>
        </authorList>
    </citation>
    <scope>NUCLEOTIDE SEQUENCE [LARGE SCALE GENOMIC DNA]</scope>
    <source>
        <strain evidence="2 3">DSM 23562</strain>
    </source>
</reference>
<dbReference type="AlphaFoldDB" id="A0A7W9W564"/>
<feature type="region of interest" description="Disordered" evidence="1">
    <location>
        <begin position="154"/>
        <end position="221"/>
    </location>
</feature>
<evidence type="ECO:0000313" key="2">
    <source>
        <dbReference type="EMBL" id="MBB6048736.1"/>
    </source>
</evidence>
<keyword evidence="3" id="KW-1185">Reference proteome</keyword>
<feature type="compositionally biased region" description="Pro residues" evidence="1">
    <location>
        <begin position="163"/>
        <end position="174"/>
    </location>
</feature>
<evidence type="ECO:0000256" key="1">
    <source>
        <dbReference type="SAM" id="MobiDB-lite"/>
    </source>
</evidence>
<comment type="caution">
    <text evidence="2">The sequence shown here is derived from an EMBL/GenBank/DDBJ whole genome shotgun (WGS) entry which is preliminary data.</text>
</comment>
<feature type="region of interest" description="Disordered" evidence="1">
    <location>
        <begin position="299"/>
        <end position="321"/>
    </location>
</feature>
<feature type="compositionally biased region" description="Low complexity" evidence="1">
    <location>
        <begin position="196"/>
        <end position="209"/>
    </location>
</feature>
<evidence type="ECO:0000313" key="3">
    <source>
        <dbReference type="Proteomes" id="UP000520814"/>
    </source>
</evidence>
<gene>
    <name evidence="2" type="ORF">HNQ39_000498</name>
</gene>
<accession>A0A7W9W564</accession>
<proteinExistence type="predicted"/>
<dbReference type="Proteomes" id="UP000520814">
    <property type="component" value="Unassembled WGS sequence"/>
</dbReference>
<organism evidence="2 3">
    <name type="scientific">Armatimonas rosea</name>
    <dbReference type="NCBI Taxonomy" id="685828"/>
    <lineage>
        <taxon>Bacteria</taxon>
        <taxon>Bacillati</taxon>
        <taxon>Armatimonadota</taxon>
        <taxon>Armatimonadia</taxon>
        <taxon>Armatimonadales</taxon>
        <taxon>Armatimonadaceae</taxon>
        <taxon>Armatimonas</taxon>
    </lineage>
</organism>
<protein>
    <submittedName>
        <fullName evidence="2">Uncharacterized protein</fullName>
    </submittedName>
</protein>
<dbReference type="RefSeq" id="WP_184192371.1">
    <property type="nucleotide sequence ID" value="NZ_JACHGW010000001.1"/>
</dbReference>
<dbReference type="EMBL" id="JACHGW010000001">
    <property type="protein sequence ID" value="MBB6048736.1"/>
    <property type="molecule type" value="Genomic_DNA"/>
</dbReference>
<sequence>MKLGNHFLLGLGATLVVVSLGTAAWAGPSVPRGAYITRPVVSGQDLTKLVRTSPLVRQRYEKAWGLSTVETLKRFAGIRLGKLPQTAMLNVYYFRPTTGSWGYKLRRVKQGTPVFLRTDGTPVMMKICGNPIAKPAKPVSPQDQAKVPDFTPEESIETLHTDTPPPADPAPFPPDQRSVALQESGAPLPAEPTSPPETTFLTETPEAATDPGAAPKQEKKRGGGFALPFNLILSSLGSSAASGLVGGGSPGGMSTVSPTNMEGLASSAPSGGTEPPSQVMVRTPTVAPRVTRTEVLENILGNAGGGGGGKSVRDGGDGSLSAPEPSMALMLPLLPMVLWKTRRRDAVK</sequence>